<organism evidence="4 5">
    <name type="scientific">Carpediemonas membranifera</name>
    <dbReference type="NCBI Taxonomy" id="201153"/>
    <lineage>
        <taxon>Eukaryota</taxon>
        <taxon>Metamonada</taxon>
        <taxon>Carpediemonas-like organisms</taxon>
        <taxon>Carpediemonas</taxon>
    </lineage>
</organism>
<protein>
    <submittedName>
        <fullName evidence="4">Bromodomain</fullName>
    </submittedName>
</protein>
<dbReference type="InterPro" id="IPR036427">
    <property type="entry name" value="Bromodomain-like_sf"/>
</dbReference>
<keyword evidence="5" id="KW-1185">Reference proteome</keyword>
<keyword evidence="1 2" id="KW-0103">Bromodomain</keyword>
<accession>A0A8J6B9S8</accession>
<name>A0A8J6B9S8_9EUKA</name>
<dbReference type="Proteomes" id="UP000717585">
    <property type="component" value="Unassembled WGS sequence"/>
</dbReference>
<dbReference type="SMART" id="SM00297">
    <property type="entry name" value="BROMO"/>
    <property type="match status" value="1"/>
</dbReference>
<evidence type="ECO:0000256" key="2">
    <source>
        <dbReference type="PROSITE-ProRule" id="PRU00035"/>
    </source>
</evidence>
<evidence type="ECO:0000313" key="4">
    <source>
        <dbReference type="EMBL" id="KAG9395732.1"/>
    </source>
</evidence>
<dbReference type="Pfam" id="PF00439">
    <property type="entry name" value="Bromodomain"/>
    <property type="match status" value="1"/>
</dbReference>
<dbReference type="OrthoDB" id="21449at2759"/>
<dbReference type="SUPFAM" id="SSF47370">
    <property type="entry name" value="Bromodomain"/>
    <property type="match status" value="1"/>
</dbReference>
<proteinExistence type="predicted"/>
<comment type="caution">
    <text evidence="4">The sequence shown here is derived from an EMBL/GenBank/DDBJ whole genome shotgun (WGS) entry which is preliminary data.</text>
</comment>
<dbReference type="PRINTS" id="PR00503">
    <property type="entry name" value="BROMODOMAIN"/>
</dbReference>
<evidence type="ECO:0000313" key="5">
    <source>
        <dbReference type="Proteomes" id="UP000717585"/>
    </source>
</evidence>
<reference evidence="4" key="1">
    <citation type="submission" date="2021-05" db="EMBL/GenBank/DDBJ databases">
        <title>A free-living protist that lacks canonical eukaryotic 1 DNA replication and segregation systems.</title>
        <authorList>
            <person name="Salas-Leiva D.E."/>
            <person name="Tromer E.C."/>
            <person name="Curtis B.A."/>
            <person name="Jerlstrom-Hultqvist J."/>
            <person name="Kolisko M."/>
            <person name="Yi Z."/>
            <person name="Salas-Leiva J.S."/>
            <person name="Gallot-Lavallee L."/>
            <person name="Kops G.J.P.L."/>
            <person name="Archibald J.M."/>
            <person name="Simpson A.G.B."/>
            <person name="Roger A.J."/>
        </authorList>
    </citation>
    <scope>NUCLEOTIDE SEQUENCE</scope>
    <source>
        <strain evidence="4">BICM</strain>
    </source>
</reference>
<evidence type="ECO:0000256" key="1">
    <source>
        <dbReference type="ARBA" id="ARBA00023117"/>
    </source>
</evidence>
<feature type="domain" description="Bromo" evidence="3">
    <location>
        <begin position="46"/>
        <end position="120"/>
    </location>
</feature>
<dbReference type="Gene3D" id="1.20.920.10">
    <property type="entry name" value="Bromodomain-like"/>
    <property type="match status" value="1"/>
</dbReference>
<dbReference type="AlphaFoldDB" id="A0A8J6B9S8"/>
<dbReference type="EMBL" id="JAHDYR010000008">
    <property type="protein sequence ID" value="KAG9395732.1"/>
    <property type="molecule type" value="Genomic_DNA"/>
</dbReference>
<evidence type="ECO:0000259" key="3">
    <source>
        <dbReference type="PROSITE" id="PS50014"/>
    </source>
</evidence>
<gene>
    <name evidence="4" type="ORF">J8273_2639</name>
</gene>
<dbReference type="CDD" id="cd04369">
    <property type="entry name" value="Bromodomain"/>
    <property type="match status" value="1"/>
</dbReference>
<sequence length="252" mass="28666">MRRKSCKSLDNVDRSSFMNIPCDEFANINLYPRYYAELARKVEEMAEMETFILFAAPVINYFEEEQQDQYLSVVEKPMDLGTVAHSTRSGEYLFLWQFIQDVDLIRSNCILYYGDSGELVPIANQINSEMATIVSSVIGQPFTTTMFNQIVAGTFTKKAPDFPCVDLLAGMMTYIPEDKLGRTVRRLIEHAGIEIEEGAERLDVDITALSVDNFLWLWSEARRLSSIAKNRRDGVAKYVASAAESYEQKNAD</sequence>
<dbReference type="InterPro" id="IPR001487">
    <property type="entry name" value="Bromodomain"/>
</dbReference>
<dbReference type="PROSITE" id="PS50014">
    <property type="entry name" value="BROMODOMAIN_2"/>
    <property type="match status" value="1"/>
</dbReference>